<keyword evidence="7" id="KW-1185">Reference proteome</keyword>
<dbReference type="PANTHER" id="PTHR11071:SF565">
    <property type="entry name" value="MOCA-CYP, ISOFORM A"/>
    <property type="match status" value="1"/>
</dbReference>
<feature type="compositionally biased region" description="Basic and acidic residues" evidence="4">
    <location>
        <begin position="607"/>
        <end position="633"/>
    </location>
</feature>
<feature type="compositionally biased region" description="Basic and acidic residues" evidence="4">
    <location>
        <begin position="774"/>
        <end position="793"/>
    </location>
</feature>
<feature type="compositionally biased region" description="Low complexity" evidence="4">
    <location>
        <begin position="203"/>
        <end position="224"/>
    </location>
</feature>
<feature type="compositionally biased region" description="Basic and acidic residues" evidence="4">
    <location>
        <begin position="734"/>
        <end position="749"/>
    </location>
</feature>
<dbReference type="Gene3D" id="2.40.100.10">
    <property type="entry name" value="Cyclophilin-like"/>
    <property type="match status" value="1"/>
</dbReference>
<protein>
    <recommendedName>
        <fullName evidence="1">peptidylprolyl isomerase</fullName>
        <ecNumber evidence="1">5.2.1.8</ecNumber>
    </recommendedName>
</protein>
<proteinExistence type="predicted"/>
<feature type="compositionally biased region" description="Basic and acidic residues" evidence="4">
    <location>
        <begin position="704"/>
        <end position="726"/>
    </location>
</feature>
<keyword evidence="3" id="KW-0413">Isomerase</keyword>
<feature type="compositionally biased region" description="Basic residues" evidence="4">
    <location>
        <begin position="185"/>
        <end position="199"/>
    </location>
</feature>
<keyword evidence="2" id="KW-0697">Rotamase</keyword>
<feature type="compositionally biased region" description="Basic residues" evidence="4">
    <location>
        <begin position="379"/>
        <end position="394"/>
    </location>
</feature>
<dbReference type="PROSITE" id="PS50072">
    <property type="entry name" value="CSA_PPIASE_2"/>
    <property type="match status" value="1"/>
</dbReference>
<dbReference type="PROSITE" id="PS00170">
    <property type="entry name" value="CSA_PPIASE_1"/>
    <property type="match status" value="1"/>
</dbReference>
<feature type="compositionally biased region" description="Basic residues" evidence="4">
    <location>
        <begin position="750"/>
        <end position="773"/>
    </location>
</feature>
<accession>A0ABN8P8B0</accession>
<comment type="caution">
    <text evidence="6">The sequence shown here is derived from an EMBL/GenBank/DDBJ whole genome shotgun (WGS) entry which is preliminary data.</text>
</comment>
<dbReference type="InterPro" id="IPR029000">
    <property type="entry name" value="Cyclophilin-like_dom_sf"/>
</dbReference>
<evidence type="ECO:0000313" key="7">
    <source>
        <dbReference type="Proteomes" id="UP001159405"/>
    </source>
</evidence>
<evidence type="ECO:0000313" key="6">
    <source>
        <dbReference type="EMBL" id="CAH3134244.1"/>
    </source>
</evidence>
<feature type="region of interest" description="Disordered" evidence="4">
    <location>
        <begin position="185"/>
        <end position="645"/>
    </location>
</feature>
<dbReference type="CDD" id="cd01926">
    <property type="entry name" value="cyclophilin_ABH_like"/>
    <property type="match status" value="1"/>
</dbReference>
<dbReference type="PRINTS" id="PR00153">
    <property type="entry name" value="CSAPPISMRASE"/>
</dbReference>
<dbReference type="PANTHER" id="PTHR11071">
    <property type="entry name" value="PEPTIDYL-PROLYL CIS-TRANS ISOMERASE"/>
    <property type="match status" value="1"/>
</dbReference>
<feature type="compositionally biased region" description="Basic residues" evidence="4">
    <location>
        <begin position="250"/>
        <end position="260"/>
    </location>
</feature>
<dbReference type="InterPro" id="IPR020892">
    <property type="entry name" value="Cyclophilin-type_PPIase_CS"/>
</dbReference>
<feature type="compositionally biased region" description="Polar residues" evidence="4">
    <location>
        <begin position="691"/>
        <end position="702"/>
    </location>
</feature>
<feature type="compositionally biased region" description="Basic residues" evidence="4">
    <location>
        <begin position="231"/>
        <end position="242"/>
    </location>
</feature>
<evidence type="ECO:0000256" key="1">
    <source>
        <dbReference type="ARBA" id="ARBA00013194"/>
    </source>
</evidence>
<feature type="compositionally biased region" description="Polar residues" evidence="4">
    <location>
        <begin position="636"/>
        <end position="645"/>
    </location>
</feature>
<feature type="compositionally biased region" description="Basic and acidic residues" evidence="4">
    <location>
        <begin position="672"/>
        <end position="690"/>
    </location>
</feature>
<feature type="compositionally biased region" description="Basic residues" evidence="4">
    <location>
        <begin position="337"/>
        <end position="350"/>
    </location>
</feature>
<dbReference type="Proteomes" id="UP001159405">
    <property type="component" value="Unassembled WGS sequence"/>
</dbReference>
<feature type="domain" description="PPIase cyclophilin-type" evidence="5">
    <location>
        <begin position="14"/>
        <end position="179"/>
    </location>
</feature>
<evidence type="ECO:0000256" key="4">
    <source>
        <dbReference type="SAM" id="MobiDB-lite"/>
    </source>
</evidence>
<dbReference type="SUPFAM" id="SSF50891">
    <property type="entry name" value="Cyclophilin-like"/>
    <property type="match status" value="1"/>
</dbReference>
<feature type="region of interest" description="Disordered" evidence="4">
    <location>
        <begin position="657"/>
        <end position="793"/>
    </location>
</feature>
<dbReference type="InterPro" id="IPR002130">
    <property type="entry name" value="Cyclophilin-type_PPIase_dom"/>
</dbReference>
<reference evidence="6 7" key="1">
    <citation type="submission" date="2022-05" db="EMBL/GenBank/DDBJ databases">
        <authorList>
            <consortium name="Genoscope - CEA"/>
            <person name="William W."/>
        </authorList>
    </citation>
    <scope>NUCLEOTIDE SEQUENCE [LARGE SCALE GENOMIC DNA]</scope>
</reference>
<evidence type="ECO:0000256" key="3">
    <source>
        <dbReference type="ARBA" id="ARBA00023235"/>
    </source>
</evidence>
<feature type="compositionally biased region" description="Basic residues" evidence="4">
    <location>
        <begin position="451"/>
        <end position="462"/>
    </location>
</feature>
<dbReference type="EC" id="5.2.1.8" evidence="1"/>
<dbReference type="Pfam" id="PF00160">
    <property type="entry name" value="Pro_isomerase"/>
    <property type="match status" value="1"/>
</dbReference>
<feature type="compositionally biased region" description="Basic and acidic residues" evidence="4">
    <location>
        <begin position="261"/>
        <end position="273"/>
    </location>
</feature>
<organism evidence="6 7">
    <name type="scientific">Porites lobata</name>
    <dbReference type="NCBI Taxonomy" id="104759"/>
    <lineage>
        <taxon>Eukaryota</taxon>
        <taxon>Metazoa</taxon>
        <taxon>Cnidaria</taxon>
        <taxon>Anthozoa</taxon>
        <taxon>Hexacorallia</taxon>
        <taxon>Scleractinia</taxon>
        <taxon>Fungiina</taxon>
        <taxon>Poritidae</taxon>
        <taxon>Porites</taxon>
    </lineage>
</organism>
<feature type="compositionally biased region" description="Basic residues" evidence="4">
    <location>
        <begin position="472"/>
        <end position="492"/>
    </location>
</feature>
<feature type="compositionally biased region" description="Basic and acidic residues" evidence="4">
    <location>
        <begin position="537"/>
        <end position="571"/>
    </location>
</feature>
<gene>
    <name evidence="6" type="ORF">PLOB_00037274</name>
</gene>
<feature type="compositionally biased region" description="Basic and acidic residues" evidence="4">
    <location>
        <begin position="501"/>
        <end position="517"/>
    </location>
</feature>
<evidence type="ECO:0000256" key="2">
    <source>
        <dbReference type="ARBA" id="ARBA00023110"/>
    </source>
</evidence>
<name>A0ABN8P8B0_9CNID</name>
<dbReference type="EMBL" id="CALNXK010000054">
    <property type="protein sequence ID" value="CAH3134244.1"/>
    <property type="molecule type" value="Genomic_DNA"/>
</dbReference>
<sequence>MAVPKAKGYRPRCFFDVQINGSPAGRIIFELFADICPKTSDNFRALCTGEKGLSRTSGKPLHYKGSGFHRVIKEFMIQGGDFTKGNGTGGESIYGGTFNDEGFHLKHETAMLLSMANRGPNTNGSQFFITTQPAPHLDGIHVIFGQVLQGQEIVSEIEIQRVDDKSRPLVDVKIINCGELIPKAKAKEKKAEKKRRKSKRYSDSSSSDTDSSSSSGSESDSDQSSIDEREKKKRIKKKRRKKMSESVKLKDKKKAKKKKKEIKDSPGDAKPKSPEPFSSVAADEIPDVPNNSFLLRRSRTPSPVREKRLPQAKNRKSKSPPGYKALPQSNSQERTRVSRSGRILRGRGNMRYRTPPPSSPDEMRNISRRFPPPLVTRSRSPRRRTRSPMRRARSPFRQSRSSRERSRSPRRRSNSPRRPPMSSRRRSKSPRKQLNSSQRRSLSPPRPPMYSRRRSRSPRKHSNSPQRCSPSPRRHSGSPRQRSRSPRRHSKSPRSQLLQRTDSKQHMKDRESAERVMKQSYSVRDGKSSDKFATVETRGERNSNDEKANECSPATEERFPERRREEEEKTFANEGYARSTFASVNETGRHRRGEKTSSNSDSEEFEQESRDILYRLEKESHLARKEDIRDIRKPISYSNGDEQTWRSLARDYEFEEGHGTLDAQSYAPIPLSKERENNRERLQSHGKNNDEQISPNEESAGSEQEDKRAFLQGEGRFKHQGISERKTGRRQRSRSFDRRRSSSQESDRNRKSRHHHRRHHHRHHHHRHHHKRDARQSERNIVVTEKDQDSSSD</sequence>
<evidence type="ECO:0000259" key="5">
    <source>
        <dbReference type="PROSITE" id="PS50072"/>
    </source>
</evidence>